<evidence type="ECO:0000313" key="1">
    <source>
        <dbReference type="EMBL" id="KKU23639.1"/>
    </source>
</evidence>
<dbReference type="AlphaFoldDB" id="A0A0G1NSM1"/>
<organism evidence="1 2">
    <name type="scientific">Candidatus Woesebacteria bacterium GW2011_GWF1_46_13</name>
    <dbReference type="NCBI Taxonomy" id="1618602"/>
    <lineage>
        <taxon>Bacteria</taxon>
        <taxon>Candidatus Woeseibacteriota</taxon>
    </lineage>
</organism>
<comment type="caution">
    <text evidence="1">The sequence shown here is derived from an EMBL/GenBank/DDBJ whole genome shotgun (WGS) entry which is preliminary data.</text>
</comment>
<reference evidence="1 2" key="1">
    <citation type="journal article" date="2015" name="Nature">
        <title>rRNA introns, odd ribosomes, and small enigmatic genomes across a large radiation of phyla.</title>
        <authorList>
            <person name="Brown C.T."/>
            <person name="Hug L.A."/>
            <person name="Thomas B.C."/>
            <person name="Sharon I."/>
            <person name="Castelle C.J."/>
            <person name="Singh A."/>
            <person name="Wilkins M.J."/>
            <person name="Williams K.H."/>
            <person name="Banfield J.F."/>
        </authorList>
    </citation>
    <scope>NUCLEOTIDE SEQUENCE [LARGE SCALE GENOMIC DNA]</scope>
</reference>
<name>A0A0G1NSM1_9BACT</name>
<evidence type="ECO:0000313" key="2">
    <source>
        <dbReference type="Proteomes" id="UP000034643"/>
    </source>
</evidence>
<proteinExistence type="predicted"/>
<dbReference type="SUPFAM" id="SSF88723">
    <property type="entry name" value="PIN domain-like"/>
    <property type="match status" value="1"/>
</dbReference>
<accession>A0A0G1NSM1</accession>
<gene>
    <name evidence="1" type="ORF">UX34_C0010G0012</name>
</gene>
<sequence length="123" mass="13968">MAKVFIDSNILFDITERDIKRQNQIEGHHVFVSALSYHILFYTYKYRVPVKIVSAHKKQFSIIGLTDKILSMALEALESPTPDLEDNIQLHSALAGSCQYFLTSDKKLLGLHSFGKTKIVSKI</sequence>
<dbReference type="InterPro" id="IPR029060">
    <property type="entry name" value="PIN-like_dom_sf"/>
</dbReference>
<protein>
    <recommendedName>
        <fullName evidence="3">PIN domain-containing protein</fullName>
    </recommendedName>
</protein>
<dbReference type="EMBL" id="LCLV01000010">
    <property type="protein sequence ID" value="KKU23639.1"/>
    <property type="molecule type" value="Genomic_DNA"/>
</dbReference>
<evidence type="ECO:0008006" key="3">
    <source>
        <dbReference type="Google" id="ProtNLM"/>
    </source>
</evidence>
<dbReference type="Proteomes" id="UP000034643">
    <property type="component" value="Unassembled WGS sequence"/>
</dbReference>